<evidence type="ECO:0000256" key="1">
    <source>
        <dbReference type="ARBA" id="ARBA00023121"/>
    </source>
</evidence>
<gene>
    <name evidence="3" type="ORF">EDC24_1548</name>
</gene>
<dbReference type="PANTHER" id="PTHR33434">
    <property type="entry name" value="DEGV DOMAIN-CONTAINING PROTEIN DR_1986-RELATED"/>
    <property type="match status" value="1"/>
</dbReference>
<proteinExistence type="predicted"/>
<dbReference type="GO" id="GO:0008289">
    <property type="term" value="F:lipid binding"/>
    <property type="evidence" value="ECO:0007669"/>
    <property type="project" value="UniProtKB-KW"/>
</dbReference>
<comment type="caution">
    <text evidence="3">The sequence shown here is derived from an EMBL/GenBank/DDBJ whole genome shotgun (WGS) entry which is preliminary data.</text>
</comment>
<dbReference type="SUPFAM" id="SSF82549">
    <property type="entry name" value="DAK1/DegV-like"/>
    <property type="match status" value="1"/>
</dbReference>
<name>A0A3N5BGF0_9BACI</name>
<dbReference type="InterPro" id="IPR043168">
    <property type="entry name" value="DegV_C"/>
</dbReference>
<dbReference type="Pfam" id="PF02645">
    <property type="entry name" value="DegV"/>
    <property type="match status" value="1"/>
</dbReference>
<keyword evidence="4" id="KW-1185">Reference proteome</keyword>
<dbReference type="AlphaFoldDB" id="A0A3N5BGF0"/>
<dbReference type="Proteomes" id="UP000276443">
    <property type="component" value="Unassembled WGS sequence"/>
</dbReference>
<dbReference type="OrthoDB" id="9775494at2"/>
<dbReference type="Gene3D" id="3.40.50.10170">
    <property type="match status" value="1"/>
</dbReference>
<dbReference type="PANTHER" id="PTHR33434:SF2">
    <property type="entry name" value="FATTY ACID-BINDING PROTEIN TM_1468"/>
    <property type="match status" value="1"/>
</dbReference>
<evidence type="ECO:0000313" key="3">
    <source>
        <dbReference type="EMBL" id="RPF54350.1"/>
    </source>
</evidence>
<feature type="coiled-coil region" evidence="2">
    <location>
        <begin position="202"/>
        <end position="229"/>
    </location>
</feature>
<dbReference type="InterPro" id="IPR050270">
    <property type="entry name" value="DegV_domain_contain"/>
</dbReference>
<evidence type="ECO:0000256" key="2">
    <source>
        <dbReference type="SAM" id="Coils"/>
    </source>
</evidence>
<keyword evidence="1" id="KW-0446">Lipid-binding</keyword>
<dbReference type="NCBIfam" id="TIGR00762">
    <property type="entry name" value="DegV"/>
    <property type="match status" value="1"/>
</dbReference>
<dbReference type="EMBL" id="RKRF01000008">
    <property type="protein sequence ID" value="RPF54350.1"/>
    <property type="molecule type" value="Genomic_DNA"/>
</dbReference>
<reference evidence="3 4" key="1">
    <citation type="submission" date="2018-11" db="EMBL/GenBank/DDBJ databases">
        <title>Genomic Encyclopedia of Type Strains, Phase IV (KMG-IV): sequencing the most valuable type-strain genomes for metagenomic binning, comparative biology and taxonomic classification.</title>
        <authorList>
            <person name="Goeker M."/>
        </authorList>
    </citation>
    <scope>NUCLEOTIDE SEQUENCE [LARGE SCALE GENOMIC DNA]</scope>
    <source>
        <strain evidence="3 4">DSM 18090</strain>
    </source>
</reference>
<sequence>MKTVVVTDSTAYIPEEQLKELNIHVVPLSVTFGQESYRELYDITTKEFYEKVRQSDELPKTSQPSIGDVLTKYEELAQEYDAIISIHLSSGVSGTYQAAVSAGQSVEGVEVYPYDSEISCMAQGFYVLRAAEMAQQDNGPEAILEAMDDIKKEMRAYFMVDDLSHLARGGRLNGAQAMVGSLLQVKPILHFEDKKIVPFEKIRTSKKAYKRMEELLKETADQAEEVKACIIHAEREEKAIKWKEELEDKFPNVNFEISYFGPVIGTHLGEGGMGLFWYKVK</sequence>
<evidence type="ECO:0000313" key="4">
    <source>
        <dbReference type="Proteomes" id="UP000276443"/>
    </source>
</evidence>
<dbReference type="PROSITE" id="PS51482">
    <property type="entry name" value="DEGV"/>
    <property type="match status" value="1"/>
</dbReference>
<organism evidence="3 4">
    <name type="scientific">Aquisalibacillus elongatus</name>
    <dbReference type="NCBI Taxonomy" id="485577"/>
    <lineage>
        <taxon>Bacteria</taxon>
        <taxon>Bacillati</taxon>
        <taxon>Bacillota</taxon>
        <taxon>Bacilli</taxon>
        <taxon>Bacillales</taxon>
        <taxon>Bacillaceae</taxon>
        <taxon>Aquisalibacillus</taxon>
    </lineage>
</organism>
<dbReference type="RefSeq" id="WP_124221270.1">
    <property type="nucleotide sequence ID" value="NZ_RKRF01000008.1"/>
</dbReference>
<keyword evidence="2" id="KW-0175">Coiled coil</keyword>
<protein>
    <submittedName>
        <fullName evidence="3">DegV family protein with EDD domain</fullName>
    </submittedName>
</protein>
<accession>A0A3N5BGF0</accession>
<dbReference type="InterPro" id="IPR003797">
    <property type="entry name" value="DegV"/>
</dbReference>
<dbReference type="Gene3D" id="3.30.1180.10">
    <property type="match status" value="1"/>
</dbReference>